<comment type="caution">
    <text evidence="1">The sequence shown here is derived from an EMBL/GenBank/DDBJ whole genome shotgun (WGS) entry which is preliminary data.</text>
</comment>
<reference evidence="1" key="1">
    <citation type="submission" date="2023-04" db="EMBL/GenBank/DDBJ databases">
        <title>Ambrosiozyma monospora NBRC 10751.</title>
        <authorList>
            <person name="Ichikawa N."/>
            <person name="Sato H."/>
            <person name="Tonouchi N."/>
        </authorList>
    </citation>
    <scope>NUCLEOTIDE SEQUENCE</scope>
    <source>
        <strain evidence="1">NBRC 10751</strain>
    </source>
</reference>
<sequence>MPFITTHPNYKLERLTVDISYHWESSNDGALLNCLLRLEPTEVTMTNFVFIPAFKEIAWFKKVTRIVGVDYNSLAPSVKLLRFPKLKFVEVNIPSGTLKVDLLKDIVKHTAEKVVLTAQETDVKMLDSLLEFLHKQNNLRSEYLRIHICLDGAFPKYGPKISFVFNDKVIFHDFPTYQQYNEEV</sequence>
<evidence type="ECO:0000313" key="1">
    <source>
        <dbReference type="EMBL" id="GME91224.1"/>
    </source>
</evidence>
<accession>A0ACB5TLX7</accession>
<evidence type="ECO:0000313" key="2">
    <source>
        <dbReference type="Proteomes" id="UP001165064"/>
    </source>
</evidence>
<keyword evidence="2" id="KW-1185">Reference proteome</keyword>
<gene>
    <name evidence="1" type="ORF">Amon02_000885600</name>
</gene>
<organism evidence="1 2">
    <name type="scientific">Ambrosiozyma monospora</name>
    <name type="common">Yeast</name>
    <name type="synonym">Endomycopsis monosporus</name>
    <dbReference type="NCBI Taxonomy" id="43982"/>
    <lineage>
        <taxon>Eukaryota</taxon>
        <taxon>Fungi</taxon>
        <taxon>Dikarya</taxon>
        <taxon>Ascomycota</taxon>
        <taxon>Saccharomycotina</taxon>
        <taxon>Pichiomycetes</taxon>
        <taxon>Pichiales</taxon>
        <taxon>Pichiaceae</taxon>
        <taxon>Ambrosiozyma</taxon>
    </lineage>
</organism>
<proteinExistence type="predicted"/>
<name>A0ACB5TLX7_AMBMO</name>
<dbReference type="EMBL" id="BSXS01008036">
    <property type="protein sequence ID" value="GME91224.1"/>
    <property type="molecule type" value="Genomic_DNA"/>
</dbReference>
<protein>
    <submittedName>
        <fullName evidence="1">Unnamed protein product</fullName>
    </submittedName>
</protein>
<dbReference type="Proteomes" id="UP001165064">
    <property type="component" value="Unassembled WGS sequence"/>
</dbReference>